<gene>
    <name evidence="1" type="ORF">H4S07_000749</name>
</gene>
<comment type="caution">
    <text evidence="1">The sequence shown here is derived from an EMBL/GenBank/DDBJ whole genome shotgun (WGS) entry which is preliminary data.</text>
</comment>
<dbReference type="Proteomes" id="UP001140096">
    <property type="component" value="Unassembled WGS sequence"/>
</dbReference>
<evidence type="ECO:0000313" key="1">
    <source>
        <dbReference type="EMBL" id="KAJ2813359.1"/>
    </source>
</evidence>
<keyword evidence="2" id="KW-1185">Reference proteome</keyword>
<proteinExistence type="predicted"/>
<organism evidence="1 2">
    <name type="scientific">Coemansia furcata</name>
    <dbReference type="NCBI Taxonomy" id="417177"/>
    <lineage>
        <taxon>Eukaryota</taxon>
        <taxon>Fungi</taxon>
        <taxon>Fungi incertae sedis</taxon>
        <taxon>Zoopagomycota</taxon>
        <taxon>Kickxellomycotina</taxon>
        <taxon>Kickxellomycetes</taxon>
        <taxon>Kickxellales</taxon>
        <taxon>Kickxellaceae</taxon>
        <taxon>Coemansia</taxon>
    </lineage>
</organism>
<name>A0ACC1LPV3_9FUNG</name>
<accession>A0ACC1LPV3</accession>
<evidence type="ECO:0000313" key="2">
    <source>
        <dbReference type="Proteomes" id="UP001140096"/>
    </source>
</evidence>
<sequence length="122" mass="13630">MDSVEQLADQRVGAMKQKLDAMEQRAEAMEQQVVAMKQQVVVMKQQVGSLEQRLVEAERTVERLSLSKRDIRQAQPSQVKADSNNANAPVDPPITRQADDQPTDDAAPHPLKKQALSDDRVE</sequence>
<dbReference type="EMBL" id="JANBUP010000067">
    <property type="protein sequence ID" value="KAJ2813359.1"/>
    <property type="molecule type" value="Genomic_DNA"/>
</dbReference>
<reference evidence="1" key="1">
    <citation type="submission" date="2022-07" db="EMBL/GenBank/DDBJ databases">
        <title>Phylogenomic reconstructions and comparative analyses of Kickxellomycotina fungi.</title>
        <authorList>
            <person name="Reynolds N.K."/>
            <person name="Stajich J.E."/>
            <person name="Barry K."/>
            <person name="Grigoriev I.V."/>
            <person name="Crous P."/>
            <person name="Smith M.E."/>
        </authorList>
    </citation>
    <scope>NUCLEOTIDE SEQUENCE</scope>
    <source>
        <strain evidence="1">CBS 102833</strain>
    </source>
</reference>
<protein>
    <submittedName>
        <fullName evidence="1">Uncharacterized protein</fullName>
    </submittedName>
</protein>